<evidence type="ECO:0000313" key="2">
    <source>
        <dbReference type="Proteomes" id="UP000800981"/>
    </source>
</evidence>
<dbReference type="EMBL" id="JAANNP010000001">
    <property type="protein sequence ID" value="NHC13128.1"/>
    <property type="molecule type" value="Genomic_DNA"/>
</dbReference>
<dbReference type="RefSeq" id="WP_166278651.1">
    <property type="nucleotide sequence ID" value="NZ_JAANNP010000001.1"/>
</dbReference>
<keyword evidence="2" id="KW-1185">Reference proteome</keyword>
<evidence type="ECO:0000313" key="1">
    <source>
        <dbReference type="EMBL" id="NHC13128.1"/>
    </source>
</evidence>
<dbReference type="SUPFAM" id="SSF48371">
    <property type="entry name" value="ARM repeat"/>
    <property type="match status" value="1"/>
</dbReference>
<sequence length="267" mass="28061">MHPLLAAASWEAVEDADARFAALGRALEELGAERLEREAALLARSPIGDERQVGLDALAVLIQADERLVPLAVALTRGLHADPDEDTRWSAAHLLAGSGHPDAAGPLCAFAQDADGDVRWQVAYGLPEMIAAADGGPEVAVHTLIQLMQDADGDVRDWATFGLGVKTTVDGAQVRAALAARLQDPEGETAGEALVGLARRGDPRVPGLIEQRVEQGDVGNLVVSAAEAYAQPSCCTALRQLEREGWSDEAFPDLLERAIAACCPAPS</sequence>
<dbReference type="InterPro" id="IPR011989">
    <property type="entry name" value="ARM-like"/>
</dbReference>
<evidence type="ECO:0008006" key="3">
    <source>
        <dbReference type="Google" id="ProtNLM"/>
    </source>
</evidence>
<proteinExistence type="predicted"/>
<dbReference type="Gene3D" id="1.25.10.10">
    <property type="entry name" value="Leucine-rich Repeat Variant"/>
    <property type="match status" value="1"/>
</dbReference>
<dbReference type="InterPro" id="IPR016024">
    <property type="entry name" value="ARM-type_fold"/>
</dbReference>
<dbReference type="Proteomes" id="UP000800981">
    <property type="component" value="Unassembled WGS sequence"/>
</dbReference>
<protein>
    <recommendedName>
        <fullName evidence="3">HEAT repeat protein</fullName>
    </recommendedName>
</protein>
<accession>A0ABX0GV06</accession>
<organism evidence="1 2">
    <name type="scientific">Motilibacter deserti</name>
    <dbReference type="NCBI Taxonomy" id="2714956"/>
    <lineage>
        <taxon>Bacteria</taxon>
        <taxon>Bacillati</taxon>
        <taxon>Actinomycetota</taxon>
        <taxon>Actinomycetes</taxon>
        <taxon>Motilibacterales</taxon>
        <taxon>Motilibacteraceae</taxon>
        <taxon>Motilibacter</taxon>
    </lineage>
</organism>
<dbReference type="Pfam" id="PF13646">
    <property type="entry name" value="HEAT_2"/>
    <property type="match status" value="1"/>
</dbReference>
<name>A0ABX0GV06_9ACTN</name>
<reference evidence="1 2" key="1">
    <citation type="submission" date="2020-03" db="EMBL/GenBank/DDBJ databases">
        <title>Two novel Motilibacter sp.</title>
        <authorList>
            <person name="Liu S."/>
        </authorList>
    </citation>
    <scope>NUCLEOTIDE SEQUENCE [LARGE SCALE GENOMIC DNA]</scope>
    <source>
        <strain evidence="1 2">E257</strain>
    </source>
</reference>
<comment type="caution">
    <text evidence="1">The sequence shown here is derived from an EMBL/GenBank/DDBJ whole genome shotgun (WGS) entry which is preliminary data.</text>
</comment>
<gene>
    <name evidence="1" type="ORF">G9H71_04960</name>
</gene>